<evidence type="ECO:0000256" key="2">
    <source>
        <dbReference type="ARBA" id="ARBA00022448"/>
    </source>
</evidence>
<organism evidence="6 7">
    <name type="scientific">Gossypium darwinii</name>
    <name type="common">Darwin's cotton</name>
    <name type="synonym">Gossypium barbadense var. darwinii</name>
    <dbReference type="NCBI Taxonomy" id="34276"/>
    <lineage>
        <taxon>Eukaryota</taxon>
        <taxon>Viridiplantae</taxon>
        <taxon>Streptophyta</taxon>
        <taxon>Embryophyta</taxon>
        <taxon>Tracheophyta</taxon>
        <taxon>Spermatophyta</taxon>
        <taxon>Magnoliopsida</taxon>
        <taxon>eudicotyledons</taxon>
        <taxon>Gunneridae</taxon>
        <taxon>Pentapetalae</taxon>
        <taxon>rosids</taxon>
        <taxon>malvids</taxon>
        <taxon>Malvales</taxon>
        <taxon>Malvaceae</taxon>
        <taxon>Malvoideae</taxon>
        <taxon>Gossypium</taxon>
    </lineage>
</organism>
<keyword evidence="3" id="KW-0268">Exocytosis</keyword>
<feature type="compositionally biased region" description="Acidic residues" evidence="4">
    <location>
        <begin position="1"/>
        <end position="12"/>
    </location>
</feature>
<evidence type="ECO:0000256" key="4">
    <source>
        <dbReference type="SAM" id="MobiDB-lite"/>
    </source>
</evidence>
<dbReference type="GO" id="GO:0000145">
    <property type="term" value="C:exocyst"/>
    <property type="evidence" value="ECO:0007669"/>
    <property type="project" value="InterPro"/>
</dbReference>
<dbReference type="FunFam" id="1.20.58.1220:FF:000005">
    <property type="entry name" value="Os07g0568000 protein"/>
    <property type="match status" value="1"/>
</dbReference>
<evidence type="ECO:0000256" key="1">
    <source>
        <dbReference type="ARBA" id="ARBA00007210"/>
    </source>
</evidence>
<dbReference type="EMBL" id="CM017706">
    <property type="protein sequence ID" value="TYG65393.1"/>
    <property type="molecule type" value="Genomic_DNA"/>
</dbReference>
<dbReference type="Gene3D" id="1.20.58.1210">
    <property type="entry name" value="Exo84p, N-terminal helical domain"/>
    <property type="match status" value="1"/>
</dbReference>
<gene>
    <name evidence="6" type="ORF">ES288_D06G181900v1</name>
</gene>
<comment type="similarity">
    <text evidence="1">Belongs to the EXO84 family.</text>
</comment>
<name>A0A5D2CB26_GOSDA</name>
<protein>
    <recommendedName>
        <fullName evidence="5">Exocyst component Exo84 C-terminal domain-containing protein</fullName>
    </recommendedName>
</protein>
<dbReference type="AlphaFoldDB" id="A0A5D2CB26"/>
<dbReference type="SUPFAM" id="SSF74788">
    <property type="entry name" value="Cullin repeat-like"/>
    <property type="match status" value="1"/>
</dbReference>
<evidence type="ECO:0000259" key="5">
    <source>
        <dbReference type="Pfam" id="PF16528"/>
    </source>
</evidence>
<dbReference type="InterPro" id="IPR033961">
    <property type="entry name" value="Exo84"/>
</dbReference>
<feature type="region of interest" description="Disordered" evidence="4">
    <location>
        <begin position="1"/>
        <end position="28"/>
    </location>
</feature>
<feature type="region of interest" description="Disordered" evidence="4">
    <location>
        <begin position="104"/>
        <end position="124"/>
    </location>
</feature>
<dbReference type="Pfam" id="PF16528">
    <property type="entry name" value="Exo84_C"/>
    <property type="match status" value="1"/>
</dbReference>
<dbReference type="GO" id="GO:0006887">
    <property type="term" value="P:exocytosis"/>
    <property type="evidence" value="ECO:0007669"/>
    <property type="project" value="UniProtKB-KW"/>
</dbReference>
<dbReference type="InterPro" id="IPR042561">
    <property type="entry name" value="Exo84_C_1"/>
</dbReference>
<evidence type="ECO:0000313" key="6">
    <source>
        <dbReference type="EMBL" id="TYG65393.1"/>
    </source>
</evidence>
<dbReference type="PANTHER" id="PTHR21426:SF2">
    <property type="entry name" value="EXOCYST COMPLEX COMPONENT EXO84C"/>
    <property type="match status" value="1"/>
</dbReference>
<reference evidence="6 7" key="1">
    <citation type="submission" date="2019-06" db="EMBL/GenBank/DDBJ databases">
        <title>WGS assembly of Gossypium darwinii.</title>
        <authorList>
            <person name="Chen Z.J."/>
            <person name="Sreedasyam A."/>
            <person name="Ando A."/>
            <person name="Song Q."/>
            <person name="De L."/>
            <person name="Hulse-Kemp A."/>
            <person name="Ding M."/>
            <person name="Ye W."/>
            <person name="Kirkbride R."/>
            <person name="Jenkins J."/>
            <person name="Plott C."/>
            <person name="Lovell J."/>
            <person name="Lin Y.-M."/>
            <person name="Vaughn R."/>
            <person name="Liu B."/>
            <person name="Li W."/>
            <person name="Simpson S."/>
            <person name="Scheffler B."/>
            <person name="Saski C."/>
            <person name="Grover C."/>
            <person name="Hu G."/>
            <person name="Conover J."/>
            <person name="Carlson J."/>
            <person name="Shu S."/>
            <person name="Boston L."/>
            <person name="Williams M."/>
            <person name="Peterson D."/>
            <person name="Mcgee K."/>
            <person name="Jones D."/>
            <person name="Wendel J."/>
            <person name="Stelly D."/>
            <person name="Grimwood J."/>
            <person name="Schmutz J."/>
        </authorList>
    </citation>
    <scope>NUCLEOTIDE SEQUENCE [LARGE SCALE GENOMIC DNA]</scope>
    <source>
        <strain evidence="6">1808015.09</strain>
    </source>
</reference>
<dbReference type="InterPro" id="IPR032403">
    <property type="entry name" value="Exo84_C"/>
</dbReference>
<accession>A0A5D2CB26</accession>
<evidence type="ECO:0000313" key="7">
    <source>
        <dbReference type="Proteomes" id="UP000323506"/>
    </source>
</evidence>
<dbReference type="GO" id="GO:0008104">
    <property type="term" value="P:intracellular protein localization"/>
    <property type="evidence" value="ECO:0007669"/>
    <property type="project" value="TreeGrafter"/>
</dbReference>
<feature type="domain" description="Exocyst component Exo84 C-terminal" evidence="5">
    <location>
        <begin position="135"/>
        <end position="333"/>
    </location>
</feature>
<dbReference type="PANTHER" id="PTHR21426">
    <property type="entry name" value="EXOCYST COMPLEX COMPONENT 8"/>
    <property type="match status" value="1"/>
</dbReference>
<dbReference type="InterPro" id="IPR016159">
    <property type="entry name" value="Cullin_repeat-like_dom_sf"/>
</dbReference>
<keyword evidence="7" id="KW-1185">Reference proteome</keyword>
<sequence length="760" mass="85135">MMESSEEDDDFPSIESITPQSKIDSVHQSHTEKGIRKLCCELLDLKDAVENLCGNRRTKYLAFLRMSEEVVEMEHELVELRKHISSQGIIVQDLMTGVCRELEESNQENADTNDTPLDPKVDDVQEEMDDPKKKFLEKIDVLLAEHKVEEALEALEAEEKNFSGDSSTESSSYKSSFLERKAMLEDQLTEIAELPAVSANELKKALSGLIKLGKGPSAQLLLLKSRGSRLQKNIEGFLPSCSVCPKTFPAALSRLVFSMISLTTRESGLIFGDNPVYTNRVVQWAEWEIEFFVRLVKENAPPSETISALRAASICVQDSLNYCLLLESQGLKLSKLLLVLLRPYLDEVLELNFRRARKAVFDSMEVDENLPLSPHFVSAVSAFATSSNSLLVDSGMKFLYIISDILEQLTPLVVLHFGGNVLPRISQLFDKYMDALIRALPGPSDDDSLTELKETIPFRAETDSEQLAILGIAFTIMDELLPSMVVKIWSPKNENQEPGNENIVPNASTTTELKDWRRQLQYSFDKLRDHFCRQYVLSFIYSIEGKTRLNAQIYLGGDGEDSQWDTLPSLPFQALFAKLQQLATVAGDVLLGKEKLQKILLARLTETVLMWLSNEQDFWGVFEDKSTPLQPLGLQQLILDMHFTVEIARFAGYPSRHVHQIASAITARAIRTFTARDVESALPVDEWFVETAKSAINKLLMGASGSDTSEIDDDHIILHDEIISDSDDTASSLSSVESFESFASASMAELESPTFTDQES</sequence>
<dbReference type="GO" id="GO:0006893">
    <property type="term" value="P:Golgi to plasma membrane transport"/>
    <property type="evidence" value="ECO:0007669"/>
    <property type="project" value="TreeGrafter"/>
</dbReference>
<evidence type="ECO:0000256" key="3">
    <source>
        <dbReference type="ARBA" id="ARBA00022483"/>
    </source>
</evidence>
<dbReference type="Proteomes" id="UP000323506">
    <property type="component" value="Chromosome D06"/>
</dbReference>
<proteinExistence type="inferred from homology"/>
<keyword evidence="2" id="KW-0813">Transport</keyword>